<dbReference type="STRING" id="666510.ASAC_1333"/>
<dbReference type="Pfam" id="PF23447">
    <property type="entry name" value="DUF7128"/>
    <property type="match status" value="1"/>
</dbReference>
<organism evidence="2 3">
    <name type="scientific">Acidilobus saccharovorans (strain DSM 16705 / JCM 18335 / VKM B-2471 / 345-15)</name>
    <dbReference type="NCBI Taxonomy" id="666510"/>
    <lineage>
        <taxon>Archaea</taxon>
        <taxon>Thermoproteota</taxon>
        <taxon>Thermoprotei</taxon>
        <taxon>Acidilobales</taxon>
        <taxon>Acidilobaceae</taxon>
        <taxon>Acidilobus</taxon>
    </lineage>
</organism>
<name>D9Q350_ACIS3</name>
<dbReference type="KEGG" id="asc:ASAC_1333"/>
<dbReference type="AlphaFoldDB" id="D9Q350"/>
<evidence type="ECO:0000259" key="1">
    <source>
        <dbReference type="Pfam" id="PF23447"/>
    </source>
</evidence>
<dbReference type="Proteomes" id="UP000000346">
    <property type="component" value="Chromosome"/>
</dbReference>
<dbReference type="GeneID" id="9499589"/>
<dbReference type="eggNOG" id="arCOG13731">
    <property type="taxonomic scope" value="Archaea"/>
</dbReference>
<evidence type="ECO:0000313" key="2">
    <source>
        <dbReference type="EMBL" id="ADL19738.1"/>
    </source>
</evidence>
<accession>D9Q350</accession>
<dbReference type="EMBL" id="CP001742">
    <property type="protein sequence ID" value="ADL19738.1"/>
    <property type="molecule type" value="Genomic_DNA"/>
</dbReference>
<protein>
    <recommendedName>
        <fullName evidence="1">DUF7128 domain-containing protein</fullName>
    </recommendedName>
</protein>
<proteinExistence type="predicted"/>
<reference evidence="2 3" key="1">
    <citation type="journal article" date="2010" name="Appl. Environ. Microbiol.">
        <title>The genome sequence of the crenarchaeon Acidilobus saccharovorans supports a new order, Acidilobales, and suggests an important ecological role in terrestrial acidic hot springs.</title>
        <authorList>
            <person name="Mardanov A.V."/>
            <person name="Svetlitchnyi V.A."/>
            <person name="Beletsky A.V."/>
            <person name="Prokofeva M.I."/>
            <person name="Bonch-Osmolovskaya E.A."/>
            <person name="Ravin N.V."/>
            <person name="Skryabin K.G."/>
        </authorList>
    </citation>
    <scope>NUCLEOTIDE SEQUENCE [LARGE SCALE GENOMIC DNA]</scope>
    <source>
        <strain evidence="3">DSM 16705 / JCM 18335 / VKM B-2471 / 345-15</strain>
    </source>
</reference>
<sequence length="65" mass="7203">MIPTLEVVLGSSRYYACEVCGMIYADSDTARSCESWCSAHGSCNMEITKRAIGKIRRAGLRLKRS</sequence>
<gene>
    <name evidence="2" type="ordered locus">ASAC_1333</name>
</gene>
<dbReference type="RefSeq" id="WP_013267250.1">
    <property type="nucleotide sequence ID" value="NC_014374.1"/>
</dbReference>
<dbReference type="OrthoDB" id="377174at2157"/>
<keyword evidence="3" id="KW-1185">Reference proteome</keyword>
<dbReference type="InterPro" id="IPR055552">
    <property type="entry name" value="DUF7128"/>
</dbReference>
<evidence type="ECO:0000313" key="3">
    <source>
        <dbReference type="Proteomes" id="UP000000346"/>
    </source>
</evidence>
<dbReference type="InParanoid" id="D9Q350"/>
<dbReference type="HOGENOM" id="CLU_2839170_0_0_2"/>
<feature type="domain" description="DUF7128" evidence="1">
    <location>
        <begin position="12"/>
        <end position="39"/>
    </location>
</feature>